<dbReference type="InterPro" id="IPR036069">
    <property type="entry name" value="DUF34/NIF3_sf"/>
</dbReference>
<dbReference type="SUPFAM" id="SSF102705">
    <property type="entry name" value="NIF3 (NGG1p interacting factor 3)-like"/>
    <property type="match status" value="1"/>
</dbReference>
<comment type="caution">
    <text evidence="3">The sequence shown here is derived from an EMBL/GenBank/DDBJ whole genome shotgun (WGS) entry which is preliminary data.</text>
</comment>
<evidence type="ECO:0000256" key="1">
    <source>
        <dbReference type="ARBA" id="ARBA00006964"/>
    </source>
</evidence>
<comment type="similarity">
    <text evidence="1">Belongs to the GTP cyclohydrolase I type 2/NIF3 family.</text>
</comment>
<evidence type="ECO:0000313" key="3">
    <source>
        <dbReference type="EMBL" id="NHN29515.1"/>
    </source>
</evidence>
<dbReference type="Proteomes" id="UP001165962">
    <property type="component" value="Unassembled WGS sequence"/>
</dbReference>
<gene>
    <name evidence="3" type="ORF">G9U52_06670</name>
</gene>
<dbReference type="EMBL" id="JAAOIW010000002">
    <property type="protein sequence ID" value="NHN29515.1"/>
    <property type="molecule type" value="Genomic_DNA"/>
</dbReference>
<dbReference type="Pfam" id="PF01784">
    <property type="entry name" value="DUF34_NIF3"/>
    <property type="match status" value="1"/>
</dbReference>
<organism evidence="3 4">
    <name type="scientific">Paenibacillus agricola</name>
    <dbReference type="NCBI Taxonomy" id="2716264"/>
    <lineage>
        <taxon>Bacteria</taxon>
        <taxon>Bacillati</taxon>
        <taxon>Bacillota</taxon>
        <taxon>Bacilli</taxon>
        <taxon>Bacillales</taxon>
        <taxon>Paenibacillaceae</taxon>
        <taxon>Paenibacillus</taxon>
    </lineage>
</organism>
<evidence type="ECO:0000313" key="4">
    <source>
        <dbReference type="Proteomes" id="UP001165962"/>
    </source>
</evidence>
<accession>A0ABX0J239</accession>
<dbReference type="InterPro" id="IPR002678">
    <property type="entry name" value="DUF34/NIF3"/>
</dbReference>
<name>A0ABX0J239_9BACL</name>
<reference evidence="3" key="1">
    <citation type="submission" date="2020-03" db="EMBL/GenBank/DDBJ databases">
        <title>Draft sequencing of Paenibacilllus sp. S3N08.</title>
        <authorList>
            <person name="Kim D.-U."/>
        </authorList>
    </citation>
    <scope>NUCLEOTIDE SEQUENCE</scope>
    <source>
        <strain evidence="3">S3N08</strain>
    </source>
</reference>
<proteinExistence type="inferred from homology"/>
<protein>
    <recommendedName>
        <fullName evidence="2">GTP cyclohydrolase 1 type 2 homolog</fullName>
    </recommendedName>
</protein>
<sequence length="356" mass="39031">MKAAKARGTGQEVKHVEAGDVVEALNKISKGRMVMDWNEVTAGTNPYVVMKTSNIPGKSVMEIPGLIFGDKHKRVARIGVGMTLTESVIELASAMKLDLLIVHHPVADAASSGGVPFADYLPLYGLALIEMHEAFHGLHPGLTLLHGHHKLNTNIAFCGIPGNVLHQGIALEEVKTAGDILARLEGLMGRDIDYNMLEAERAIRGEATLEEATWANPAKLFSGTPDSPVKHILHFFPHTGFSLEHLKLALQMYPETDTIIVSISRVREDHPFVLYAREKGLNFIVGNPHSVEILENGLPLAYALELLLPGIEIFLLRERITAVSLKDVGHHKMVEYGREMAETHLVPGQPRAVQIH</sequence>
<dbReference type="Gene3D" id="3.40.1390.30">
    <property type="entry name" value="NIF3 (NGG1p interacting factor 3)-like"/>
    <property type="match status" value="1"/>
</dbReference>
<keyword evidence="4" id="KW-1185">Reference proteome</keyword>
<evidence type="ECO:0000256" key="2">
    <source>
        <dbReference type="ARBA" id="ARBA00022112"/>
    </source>
</evidence>
<dbReference type="RefSeq" id="WP_166147535.1">
    <property type="nucleotide sequence ID" value="NZ_JAAOIW010000002.1"/>
</dbReference>